<feature type="transmembrane region" description="Helical" evidence="1">
    <location>
        <begin position="81"/>
        <end position="100"/>
    </location>
</feature>
<dbReference type="Proteomes" id="UP000321425">
    <property type="component" value="Unassembled WGS sequence"/>
</dbReference>
<dbReference type="EMBL" id="BJUX01000015">
    <property type="protein sequence ID" value="GEK89479.1"/>
    <property type="molecule type" value="Genomic_DNA"/>
</dbReference>
<dbReference type="Proteomes" id="UP000198548">
    <property type="component" value="Unassembled WGS sequence"/>
</dbReference>
<evidence type="ECO:0000256" key="1">
    <source>
        <dbReference type="SAM" id="Phobius"/>
    </source>
</evidence>
<feature type="transmembrane region" description="Helical" evidence="1">
    <location>
        <begin position="179"/>
        <end position="201"/>
    </location>
</feature>
<reference evidence="2 5" key="2">
    <citation type="submission" date="2019-07" db="EMBL/GenBank/DDBJ databases">
        <title>Whole genome shotgun sequence of Alkalibacterium putridalgicola NBRC 103243.</title>
        <authorList>
            <person name="Hosoyama A."/>
            <person name="Uohara A."/>
            <person name="Ohji S."/>
            <person name="Ichikawa N."/>
        </authorList>
    </citation>
    <scope>NUCLEOTIDE SEQUENCE [LARGE SCALE GENOMIC DNA]</scope>
    <source>
        <strain evidence="2 5">NBRC 103243</strain>
    </source>
</reference>
<dbReference type="STRING" id="426703.SAMN04488100_11253"/>
<dbReference type="InterPro" id="IPR006938">
    <property type="entry name" value="DUF624"/>
</dbReference>
<keyword evidence="1" id="KW-0812">Transmembrane</keyword>
<evidence type="ECO:0000313" key="2">
    <source>
        <dbReference type="EMBL" id="GEK89479.1"/>
    </source>
</evidence>
<feature type="transmembrane region" description="Helical" evidence="1">
    <location>
        <begin position="152"/>
        <end position="173"/>
    </location>
</feature>
<name>A0A1H7THR7_9LACT</name>
<dbReference type="Pfam" id="PF04854">
    <property type="entry name" value="DUF624"/>
    <property type="match status" value="1"/>
</dbReference>
<dbReference type="RefSeq" id="WP_091487929.1">
    <property type="nucleotide sequence ID" value="NZ_BJUX01000015.1"/>
</dbReference>
<feature type="transmembrane region" description="Helical" evidence="1">
    <location>
        <begin position="106"/>
        <end position="131"/>
    </location>
</feature>
<accession>A0A1H7THR7</accession>
<protein>
    <submittedName>
        <fullName evidence="3">Uncharacterized membrane protein YesL</fullName>
    </submittedName>
</protein>
<reference evidence="3 4" key="1">
    <citation type="submission" date="2016-10" db="EMBL/GenBank/DDBJ databases">
        <authorList>
            <person name="de Groot N.N."/>
        </authorList>
    </citation>
    <scope>NUCLEOTIDE SEQUENCE [LARGE SCALE GENOMIC DNA]</scope>
    <source>
        <strain evidence="3 4">DSM 19182</strain>
    </source>
</reference>
<evidence type="ECO:0000313" key="5">
    <source>
        <dbReference type="Proteomes" id="UP000321425"/>
    </source>
</evidence>
<evidence type="ECO:0000313" key="3">
    <source>
        <dbReference type="EMBL" id="SEL84263.1"/>
    </source>
</evidence>
<feature type="transmembrane region" description="Helical" evidence="1">
    <location>
        <begin position="27"/>
        <end position="51"/>
    </location>
</feature>
<sequence length="212" mass="24556">MTNPVQNEDAVVVKFTETVSTLALLNIYWLVSALLVIPLFAGTEALFYCVYRHVKDRETALGQTFFSYVKRNLFSSFKRQGLPVMVLIVAVMDMLVIYFMPINSVIRSLLLGIFLILTLLVFMLFMYQLVFLFSEDSASKPLKRLKARVVQAYVTVIRYPQYTFTLILILFVYLLISLYFVPMLFFFGLSFPAYCFTYVTLNKLSKKSHRMG</sequence>
<gene>
    <name evidence="2" type="ORF">APU01nite_15180</name>
    <name evidence="3" type="ORF">SAMN04488100_11253</name>
</gene>
<keyword evidence="5" id="KW-1185">Reference proteome</keyword>
<proteinExistence type="predicted"/>
<dbReference type="OrthoDB" id="2182676at2"/>
<keyword evidence="1" id="KW-0472">Membrane</keyword>
<organism evidence="3 4">
    <name type="scientific">Alkalibacterium putridalgicola</name>
    <dbReference type="NCBI Taxonomy" id="426703"/>
    <lineage>
        <taxon>Bacteria</taxon>
        <taxon>Bacillati</taxon>
        <taxon>Bacillota</taxon>
        <taxon>Bacilli</taxon>
        <taxon>Lactobacillales</taxon>
        <taxon>Carnobacteriaceae</taxon>
        <taxon>Alkalibacterium</taxon>
    </lineage>
</organism>
<dbReference type="EMBL" id="FOBL01000012">
    <property type="protein sequence ID" value="SEL84263.1"/>
    <property type="molecule type" value="Genomic_DNA"/>
</dbReference>
<dbReference type="AlphaFoldDB" id="A0A1H7THR7"/>
<evidence type="ECO:0000313" key="4">
    <source>
        <dbReference type="Proteomes" id="UP000198548"/>
    </source>
</evidence>
<keyword evidence="1" id="KW-1133">Transmembrane helix</keyword>